<keyword evidence="2" id="KW-1185">Reference proteome</keyword>
<dbReference type="Proteomes" id="UP000019140">
    <property type="component" value="Unassembled WGS sequence"/>
</dbReference>
<dbReference type="Gene3D" id="3.40.960.10">
    <property type="entry name" value="VSR Endonuclease"/>
    <property type="match status" value="1"/>
</dbReference>
<name>W4LD50_9BACT</name>
<gene>
    <name evidence="1" type="ORF">ETSY2_47400</name>
</gene>
<dbReference type="SUPFAM" id="SSF52980">
    <property type="entry name" value="Restriction endonuclease-like"/>
    <property type="match status" value="1"/>
</dbReference>
<evidence type="ECO:0000313" key="1">
    <source>
        <dbReference type="EMBL" id="ETW95917.1"/>
    </source>
</evidence>
<dbReference type="AlphaFoldDB" id="W4LD50"/>
<comment type="caution">
    <text evidence="1">The sequence shown here is derived from an EMBL/GenBank/DDBJ whole genome shotgun (WGS) entry which is preliminary data.</text>
</comment>
<evidence type="ECO:0008006" key="3">
    <source>
        <dbReference type="Google" id="ProtNLM"/>
    </source>
</evidence>
<evidence type="ECO:0000313" key="2">
    <source>
        <dbReference type="Proteomes" id="UP000019140"/>
    </source>
</evidence>
<sequence length="71" mass="8044">NAPEEKISGNLARDARKLSELSKEGWRIAVIWECVLKKAATAEYAIEELTSWLRSQTQKCEIPEGSDQNPR</sequence>
<dbReference type="EMBL" id="AZHX01002254">
    <property type="protein sequence ID" value="ETW95917.1"/>
    <property type="molecule type" value="Genomic_DNA"/>
</dbReference>
<proteinExistence type="predicted"/>
<organism evidence="1 2">
    <name type="scientific">Candidatus Entotheonella gemina</name>
    <dbReference type="NCBI Taxonomy" id="1429439"/>
    <lineage>
        <taxon>Bacteria</taxon>
        <taxon>Pseudomonadati</taxon>
        <taxon>Nitrospinota/Tectimicrobiota group</taxon>
        <taxon>Candidatus Tectimicrobiota</taxon>
        <taxon>Candidatus Entotheonellia</taxon>
        <taxon>Candidatus Entotheonellales</taxon>
        <taxon>Candidatus Entotheonellaceae</taxon>
        <taxon>Candidatus Entotheonella</taxon>
    </lineage>
</organism>
<dbReference type="HOGENOM" id="CLU_2727952_0_0_7"/>
<protein>
    <recommendedName>
        <fullName evidence="3">Very short patch repair endonuclease</fullName>
    </recommendedName>
</protein>
<dbReference type="InterPro" id="IPR011335">
    <property type="entry name" value="Restrct_endonuc-II-like"/>
</dbReference>
<reference evidence="1 2" key="1">
    <citation type="journal article" date="2014" name="Nature">
        <title>An environmental bacterial taxon with a large and distinct metabolic repertoire.</title>
        <authorList>
            <person name="Wilson M.C."/>
            <person name="Mori T."/>
            <person name="Ruckert C."/>
            <person name="Uria A.R."/>
            <person name="Helf M.J."/>
            <person name="Takada K."/>
            <person name="Gernert C."/>
            <person name="Steffens U.A."/>
            <person name="Heycke N."/>
            <person name="Schmitt S."/>
            <person name="Rinke C."/>
            <person name="Helfrich E.J."/>
            <person name="Brachmann A.O."/>
            <person name="Gurgui C."/>
            <person name="Wakimoto T."/>
            <person name="Kracht M."/>
            <person name="Crusemann M."/>
            <person name="Hentschel U."/>
            <person name="Abe I."/>
            <person name="Matsunaga S."/>
            <person name="Kalinowski J."/>
            <person name="Takeyama H."/>
            <person name="Piel J."/>
        </authorList>
    </citation>
    <scope>NUCLEOTIDE SEQUENCE [LARGE SCALE GENOMIC DNA]</scope>
    <source>
        <strain evidence="2">TSY2</strain>
    </source>
</reference>
<feature type="non-terminal residue" evidence="1">
    <location>
        <position position="1"/>
    </location>
</feature>
<accession>W4LD50</accession>